<dbReference type="Pfam" id="PF16571">
    <property type="entry name" value="FBP_C"/>
    <property type="match status" value="1"/>
</dbReference>
<evidence type="ECO:0000259" key="2">
    <source>
        <dbReference type="Pfam" id="PF16571"/>
    </source>
</evidence>
<dbReference type="Gene3D" id="1.20.1280.250">
    <property type="match status" value="1"/>
</dbReference>
<dbReference type="Pfam" id="PF07299">
    <property type="entry name" value="EF-G-binding_N"/>
    <property type="match status" value="1"/>
</dbReference>
<reference evidence="3 4" key="1">
    <citation type="submission" date="2018-01" db="EMBL/GenBank/DDBJ databases">
        <title>The whole genome sequencing and assembly of Halobacillus litoralis ERB031 strain.</title>
        <authorList>
            <person name="Lee S.-J."/>
            <person name="Park M.-K."/>
            <person name="Kim J.-Y."/>
            <person name="Lee Y.-J."/>
            <person name="Yi H."/>
            <person name="Bahn Y.-S."/>
            <person name="Kim J.F."/>
            <person name="Lee D.-W."/>
        </authorList>
    </citation>
    <scope>NUCLEOTIDE SEQUENCE [LARGE SCALE GENOMIC DNA]</scope>
    <source>
        <strain evidence="3 4">ERB 031</strain>
    </source>
</reference>
<dbReference type="AlphaFoldDB" id="A0A410MHY8"/>
<evidence type="ECO:0000259" key="1">
    <source>
        <dbReference type="Pfam" id="PF07299"/>
    </source>
</evidence>
<name>A0A410MHY8_9BACI</name>
<dbReference type="RefSeq" id="WP_128526623.1">
    <property type="nucleotide sequence ID" value="NZ_CP026118.1"/>
</dbReference>
<feature type="domain" description="Elongation factor G-binding protein C-terminal treble-clef zinc-finger" evidence="2">
    <location>
        <begin position="101"/>
        <end position="204"/>
    </location>
</feature>
<dbReference type="Proteomes" id="UP000287756">
    <property type="component" value="Chromosome"/>
</dbReference>
<dbReference type="OrthoDB" id="1891078at2"/>
<dbReference type="GO" id="GO:0003746">
    <property type="term" value="F:translation elongation factor activity"/>
    <property type="evidence" value="ECO:0007669"/>
    <property type="project" value="UniProtKB-KW"/>
</dbReference>
<evidence type="ECO:0000313" key="3">
    <source>
        <dbReference type="EMBL" id="QAS54357.1"/>
    </source>
</evidence>
<dbReference type="KEGG" id="hli:HLI_20105"/>
<organism evidence="3 4">
    <name type="scientific">Halobacillus litoralis</name>
    <dbReference type="NCBI Taxonomy" id="45668"/>
    <lineage>
        <taxon>Bacteria</taxon>
        <taxon>Bacillati</taxon>
        <taxon>Bacillota</taxon>
        <taxon>Bacilli</taxon>
        <taxon>Bacillales</taxon>
        <taxon>Bacillaceae</taxon>
        <taxon>Halobacillus</taxon>
    </lineage>
</organism>
<dbReference type="InterPro" id="IPR032330">
    <property type="entry name" value="EF-G-binding_C"/>
</dbReference>
<sequence length="212" mass="24281">MNAFIRVDQYHFIKDQAHNLLNGHMTSNDSSVTQALKSITYEKVLALFTELTNEQDQLISQVQQVHDETDAILYFSRLKQYVVPFPELTEDHIKELFPKIKKLNVPSLVDIAWSETSYISWNDPGANRKYIVTYIDGKLEGIIGHYHPSRQKSICTICHDYEKVGLFTSTIGGSLNEGTISRGNYICHDSNKCNQNLKSKNNLKKFVQHMQG</sequence>
<dbReference type="EMBL" id="CP026118">
    <property type="protein sequence ID" value="QAS54357.1"/>
    <property type="molecule type" value="Genomic_DNA"/>
</dbReference>
<dbReference type="InterPro" id="IPR010841">
    <property type="entry name" value="EF-G-binding_N"/>
</dbReference>
<dbReference type="InterPro" id="IPR038344">
    <property type="entry name" value="EF-G_N_sf"/>
</dbReference>
<dbReference type="CDD" id="cd16342">
    <property type="entry name" value="FusC_FusB"/>
    <property type="match status" value="1"/>
</dbReference>
<feature type="domain" description="Elongation factor G-binding protein N-terminal" evidence="1">
    <location>
        <begin position="4"/>
        <end position="86"/>
    </location>
</feature>
<keyword evidence="3" id="KW-0648">Protein biosynthesis</keyword>
<proteinExistence type="predicted"/>
<gene>
    <name evidence="3" type="ORF">HLI_20105</name>
</gene>
<evidence type="ECO:0000313" key="4">
    <source>
        <dbReference type="Proteomes" id="UP000287756"/>
    </source>
</evidence>
<accession>A0A410MHY8</accession>
<protein>
    <submittedName>
        <fullName evidence="3">Elongation factor G-binding protein</fullName>
    </submittedName>
</protein>
<keyword evidence="3" id="KW-0251">Elongation factor</keyword>